<keyword evidence="14" id="KW-1185">Reference proteome</keyword>
<dbReference type="EC" id="2.6.1.102" evidence="8"/>
<dbReference type="InterPro" id="IPR015421">
    <property type="entry name" value="PyrdxlP-dep_Trfase_major"/>
</dbReference>
<dbReference type="InterPro" id="IPR026385">
    <property type="entry name" value="LegC-like"/>
</dbReference>
<dbReference type="OrthoDB" id="7260855at2"/>
<organism evidence="13 14">
    <name type="scientific">Paramagnetospirillum marisnigri</name>
    <dbReference type="NCBI Taxonomy" id="1285242"/>
    <lineage>
        <taxon>Bacteria</taxon>
        <taxon>Pseudomonadati</taxon>
        <taxon>Pseudomonadota</taxon>
        <taxon>Alphaproteobacteria</taxon>
        <taxon>Rhodospirillales</taxon>
        <taxon>Magnetospirillaceae</taxon>
        <taxon>Paramagnetospirillum</taxon>
    </lineage>
</organism>
<dbReference type="InterPro" id="IPR015422">
    <property type="entry name" value="PyrdxlP-dep_Trfase_small"/>
</dbReference>
<evidence type="ECO:0000256" key="5">
    <source>
        <dbReference type="ARBA" id="ARBA00022898"/>
    </source>
</evidence>
<evidence type="ECO:0000256" key="9">
    <source>
        <dbReference type="ARBA" id="ARBA00074221"/>
    </source>
</evidence>
<dbReference type="InterPro" id="IPR000653">
    <property type="entry name" value="DegT/StrS_aminotransferase"/>
</dbReference>
<dbReference type="Gene3D" id="3.40.640.10">
    <property type="entry name" value="Type I PLP-dependent aspartate aminotransferase-like (Major domain)"/>
    <property type="match status" value="1"/>
</dbReference>
<comment type="caution">
    <text evidence="13">The sequence shown here is derived from an EMBL/GenBank/DDBJ whole genome shotgun (WGS) entry which is preliminary data.</text>
</comment>
<evidence type="ECO:0000256" key="12">
    <source>
        <dbReference type="RuleBase" id="RU004508"/>
    </source>
</evidence>
<evidence type="ECO:0000256" key="8">
    <source>
        <dbReference type="ARBA" id="ARBA00066317"/>
    </source>
</evidence>
<dbReference type="GO" id="GO:0030170">
    <property type="term" value="F:pyridoxal phosphate binding"/>
    <property type="evidence" value="ECO:0007669"/>
    <property type="project" value="TreeGrafter"/>
</dbReference>
<sequence length="374" mass="40395">MDEITRRLIEFWRGTQGAEGPVPLHAPVFEGREWDYVKDCLDTGWVSSVGAYVDRFEAMLAEITGVRHAVAVVNGTAALEICLHLAGVKPGDQVVMPSLTFIATANAASHLGATCRFVDIEERTLGLDPARLDEHLIAAKGQPIAAVVAMHTFGHPVDLDGVAAVCARHGVPLIEDAAESLGSSYHGQHTGHHGRLAALSFNGNKIVTTGGGGAILTNDAELAKRAKHLTTTAKVPHPYRFDHDEVGWNYRLPNLNAALGCAQLEVLDEYVARKRRLGDHYARVFADLPGVRLMLENPGTTVNYWLHALLLDQPDPARVERVIQEAGAAGIQCRPVWTPMHQLPMYGDCPRGPLPVTQSIAARLINIPSSPVAS</sequence>
<evidence type="ECO:0000313" key="13">
    <source>
        <dbReference type="EMBL" id="OAN49285.1"/>
    </source>
</evidence>
<dbReference type="GO" id="GO:0102933">
    <property type="term" value="F:GDP-4-dehydro-6-deoxy-D-mannose-4-aminotransferase activity"/>
    <property type="evidence" value="ECO:0007669"/>
    <property type="project" value="UniProtKB-EC"/>
</dbReference>
<dbReference type="RefSeq" id="WP_068493771.1">
    <property type="nucleotide sequence ID" value="NZ_LWQT01000066.1"/>
</dbReference>
<dbReference type="InterPro" id="IPR015424">
    <property type="entry name" value="PyrdxlP-dep_Trfase"/>
</dbReference>
<evidence type="ECO:0000256" key="11">
    <source>
        <dbReference type="PIRSR" id="PIRSR000390-2"/>
    </source>
</evidence>
<dbReference type="Gene3D" id="3.90.1150.10">
    <property type="entry name" value="Aspartate Aminotransferase, domain 1"/>
    <property type="match status" value="1"/>
</dbReference>
<evidence type="ECO:0000256" key="10">
    <source>
        <dbReference type="PIRSR" id="PIRSR000390-1"/>
    </source>
</evidence>
<evidence type="ECO:0000256" key="3">
    <source>
        <dbReference type="ARBA" id="ARBA00022576"/>
    </source>
</evidence>
<dbReference type="Pfam" id="PF01041">
    <property type="entry name" value="DegT_DnrJ_EryC1"/>
    <property type="match status" value="1"/>
</dbReference>
<dbReference type="PANTHER" id="PTHR30244:SF30">
    <property type="entry name" value="BLR5990 PROTEIN"/>
    <property type="match status" value="1"/>
</dbReference>
<keyword evidence="5 11" id="KW-0663">Pyridoxal phosphate</keyword>
<dbReference type="PANTHER" id="PTHR30244">
    <property type="entry name" value="TRANSAMINASE"/>
    <property type="match status" value="1"/>
</dbReference>
<dbReference type="SUPFAM" id="SSF53383">
    <property type="entry name" value="PLP-dependent transferases"/>
    <property type="match status" value="1"/>
</dbReference>
<gene>
    <name evidence="13" type="ORF">A6A04_03990</name>
</gene>
<dbReference type="GO" id="GO:0000271">
    <property type="term" value="P:polysaccharide biosynthetic process"/>
    <property type="evidence" value="ECO:0007669"/>
    <property type="project" value="TreeGrafter"/>
</dbReference>
<dbReference type="AlphaFoldDB" id="A0A178MMI0"/>
<feature type="modified residue" description="N6-(pyridoxal phosphate)lysine" evidence="11">
    <location>
        <position position="205"/>
    </location>
</feature>
<evidence type="ECO:0000256" key="2">
    <source>
        <dbReference type="ARBA" id="ARBA00005125"/>
    </source>
</evidence>
<evidence type="ECO:0000256" key="1">
    <source>
        <dbReference type="ARBA" id="ARBA00001933"/>
    </source>
</evidence>
<reference evidence="13 14" key="1">
    <citation type="submission" date="2016-04" db="EMBL/GenBank/DDBJ databases">
        <title>Draft genome sequence of freshwater magnetotactic bacteria Magnetospirillum marisnigri SP-1 and Magnetospirillum moscoviense BB-1.</title>
        <authorList>
            <person name="Koziaeva V."/>
            <person name="Dziuba M.V."/>
            <person name="Ivanov T.M."/>
            <person name="Kuznetsov B."/>
            <person name="Grouzdev D.S."/>
        </authorList>
    </citation>
    <scope>NUCLEOTIDE SEQUENCE [LARGE SCALE GENOMIC DNA]</scope>
    <source>
        <strain evidence="13 14">SP-1</strain>
    </source>
</reference>
<keyword evidence="4 13" id="KW-0808">Transferase</keyword>
<evidence type="ECO:0000256" key="4">
    <source>
        <dbReference type="ARBA" id="ARBA00022679"/>
    </source>
</evidence>
<evidence type="ECO:0000313" key="14">
    <source>
        <dbReference type="Proteomes" id="UP000078428"/>
    </source>
</evidence>
<dbReference type="FunFam" id="3.40.640.10:FF:000090">
    <property type="entry name" value="Pyridoxal phosphate-dependent aminotransferase"/>
    <property type="match status" value="1"/>
</dbReference>
<protein>
    <recommendedName>
        <fullName evidence="9">GDP-perosamine synthase</fullName>
        <ecNumber evidence="8">2.6.1.102</ecNumber>
    </recommendedName>
</protein>
<comment type="pathway">
    <text evidence="2">Bacterial outer membrane biogenesis; LPS O-antigen biosynthesis.</text>
</comment>
<accession>A0A178MMI0</accession>
<feature type="active site" description="Proton acceptor" evidence="10">
    <location>
        <position position="205"/>
    </location>
</feature>
<evidence type="ECO:0000256" key="7">
    <source>
        <dbReference type="ARBA" id="ARBA00051587"/>
    </source>
</evidence>
<dbReference type="NCBIfam" id="TIGR04181">
    <property type="entry name" value="NHT_00031"/>
    <property type="match status" value="1"/>
</dbReference>
<comment type="similarity">
    <text evidence="6 12">Belongs to the DegT/DnrJ/EryC1 family.</text>
</comment>
<name>A0A178MMI0_9PROT</name>
<dbReference type="Proteomes" id="UP000078428">
    <property type="component" value="Unassembled WGS sequence"/>
</dbReference>
<proteinExistence type="inferred from homology"/>
<comment type="cofactor">
    <cofactor evidence="1">
        <name>pyridoxal 5'-phosphate</name>
        <dbReference type="ChEBI" id="CHEBI:597326"/>
    </cofactor>
</comment>
<comment type="catalytic activity">
    <reaction evidence="7">
        <text>GDP-alpha-D-perosamine + 2-oxoglutarate = GDP-4-dehydro-alpha-D-rhamnose + L-glutamate</text>
        <dbReference type="Rhea" id="RHEA:36779"/>
        <dbReference type="ChEBI" id="CHEBI:16810"/>
        <dbReference type="ChEBI" id="CHEBI:29985"/>
        <dbReference type="ChEBI" id="CHEBI:57964"/>
        <dbReference type="ChEBI" id="CHEBI:73996"/>
        <dbReference type="EC" id="2.6.1.102"/>
    </reaction>
</comment>
<dbReference type="STRING" id="1285242.A6A04_03990"/>
<dbReference type="EMBL" id="LWQT01000066">
    <property type="protein sequence ID" value="OAN49285.1"/>
    <property type="molecule type" value="Genomic_DNA"/>
</dbReference>
<evidence type="ECO:0000256" key="6">
    <source>
        <dbReference type="ARBA" id="ARBA00037999"/>
    </source>
</evidence>
<dbReference type="PIRSF" id="PIRSF000390">
    <property type="entry name" value="PLP_StrS"/>
    <property type="match status" value="1"/>
</dbReference>
<dbReference type="CDD" id="cd00616">
    <property type="entry name" value="AHBA_syn"/>
    <property type="match status" value="1"/>
</dbReference>
<keyword evidence="3 13" id="KW-0032">Aminotransferase</keyword>